<proteinExistence type="predicted"/>
<evidence type="ECO:0000313" key="1">
    <source>
        <dbReference type="EMBL" id="DAF97972.1"/>
    </source>
</evidence>
<sequence length="86" mass="9278">MDQRLGGPNQPLTVSILRGTLEKLEAAGHGNTPISLYDAATKHLIQAYNINADTSTADRPHAPALGFCSTWDVTKQTDTITNFVIL</sequence>
<dbReference type="EMBL" id="BK016139">
    <property type="protein sequence ID" value="DAF97972.1"/>
    <property type="molecule type" value="Genomic_DNA"/>
</dbReference>
<protein>
    <submittedName>
        <fullName evidence="1">Uncharacterized protein</fullName>
    </submittedName>
</protein>
<reference evidence="1" key="1">
    <citation type="journal article" date="2021" name="Proc. Natl. Acad. Sci. U.S.A.">
        <title>A Catalog of Tens of Thousands of Viruses from Human Metagenomes Reveals Hidden Associations with Chronic Diseases.</title>
        <authorList>
            <person name="Tisza M.J."/>
            <person name="Buck C.B."/>
        </authorList>
    </citation>
    <scope>NUCLEOTIDE SEQUENCE</scope>
    <source>
        <strain evidence="1">CtpyK9</strain>
    </source>
</reference>
<organism evidence="1">
    <name type="scientific">Siphoviridae sp. ctpyK9</name>
    <dbReference type="NCBI Taxonomy" id="2825679"/>
    <lineage>
        <taxon>Viruses</taxon>
        <taxon>Duplodnaviria</taxon>
        <taxon>Heunggongvirae</taxon>
        <taxon>Uroviricota</taxon>
        <taxon>Caudoviricetes</taxon>
    </lineage>
</organism>
<name>A0A8S5UU70_9CAUD</name>
<accession>A0A8S5UU70</accession>